<evidence type="ECO:0000259" key="8">
    <source>
        <dbReference type="PROSITE" id="PS50071"/>
    </source>
</evidence>
<feature type="domain" description="Homeobox" evidence="8">
    <location>
        <begin position="31"/>
        <end position="91"/>
    </location>
</feature>
<feature type="region of interest" description="Disordered" evidence="7">
    <location>
        <begin position="519"/>
        <end position="543"/>
    </location>
</feature>
<evidence type="ECO:0000256" key="2">
    <source>
        <dbReference type="ARBA" id="ARBA00023125"/>
    </source>
</evidence>
<keyword evidence="4 5" id="KW-0539">Nucleus</keyword>
<evidence type="ECO:0000313" key="9">
    <source>
        <dbReference type="EMBL" id="KAF8897089.1"/>
    </source>
</evidence>
<evidence type="ECO:0000256" key="5">
    <source>
        <dbReference type="PROSITE-ProRule" id="PRU00108"/>
    </source>
</evidence>
<dbReference type="InterPro" id="IPR001356">
    <property type="entry name" value="HD"/>
</dbReference>
<feature type="region of interest" description="Disordered" evidence="7">
    <location>
        <begin position="298"/>
        <end position="340"/>
    </location>
</feature>
<dbReference type="Pfam" id="PF00046">
    <property type="entry name" value="Homeodomain"/>
    <property type="match status" value="1"/>
</dbReference>
<dbReference type="InterPro" id="IPR017970">
    <property type="entry name" value="Homeobox_CS"/>
</dbReference>
<feature type="compositionally biased region" description="Polar residues" evidence="7">
    <location>
        <begin position="163"/>
        <end position="174"/>
    </location>
</feature>
<keyword evidence="2 5" id="KW-0238">DNA-binding</keyword>
<dbReference type="Proteomes" id="UP000724874">
    <property type="component" value="Unassembled WGS sequence"/>
</dbReference>
<feature type="region of interest" description="Disordered" evidence="7">
    <location>
        <begin position="362"/>
        <end position="418"/>
    </location>
</feature>
<dbReference type="OrthoDB" id="6159439at2759"/>
<evidence type="ECO:0000256" key="7">
    <source>
        <dbReference type="SAM" id="MobiDB-lite"/>
    </source>
</evidence>
<evidence type="ECO:0000313" key="10">
    <source>
        <dbReference type="Proteomes" id="UP000724874"/>
    </source>
</evidence>
<protein>
    <recommendedName>
        <fullName evidence="8">Homeobox domain-containing protein</fullName>
    </recommendedName>
</protein>
<dbReference type="AlphaFoldDB" id="A0A9P5NM36"/>
<evidence type="ECO:0000256" key="3">
    <source>
        <dbReference type="ARBA" id="ARBA00023155"/>
    </source>
</evidence>
<dbReference type="PANTHER" id="PTHR24323:SF7">
    <property type="entry name" value="HOMEOBOX DOMAIN-CONTAINING PROTEIN"/>
    <property type="match status" value="1"/>
</dbReference>
<accession>A0A9P5NM36</accession>
<evidence type="ECO:0000256" key="6">
    <source>
        <dbReference type="RuleBase" id="RU000682"/>
    </source>
</evidence>
<dbReference type="GO" id="GO:0000981">
    <property type="term" value="F:DNA-binding transcription factor activity, RNA polymerase II-specific"/>
    <property type="evidence" value="ECO:0007669"/>
    <property type="project" value="InterPro"/>
</dbReference>
<feature type="DNA-binding region" description="Homeobox" evidence="5">
    <location>
        <begin position="33"/>
        <end position="92"/>
    </location>
</feature>
<reference evidence="9" key="1">
    <citation type="submission" date="2020-11" db="EMBL/GenBank/DDBJ databases">
        <authorList>
            <consortium name="DOE Joint Genome Institute"/>
            <person name="Ahrendt S."/>
            <person name="Riley R."/>
            <person name="Andreopoulos W."/>
            <person name="LaButti K."/>
            <person name="Pangilinan J."/>
            <person name="Ruiz-duenas F.J."/>
            <person name="Barrasa J.M."/>
            <person name="Sanchez-Garcia M."/>
            <person name="Camarero S."/>
            <person name="Miyauchi S."/>
            <person name="Serrano A."/>
            <person name="Linde D."/>
            <person name="Babiker R."/>
            <person name="Drula E."/>
            <person name="Ayuso-Fernandez I."/>
            <person name="Pacheco R."/>
            <person name="Padilla G."/>
            <person name="Ferreira P."/>
            <person name="Barriuso J."/>
            <person name="Kellner H."/>
            <person name="Castanera R."/>
            <person name="Alfaro M."/>
            <person name="Ramirez L."/>
            <person name="Pisabarro A.G."/>
            <person name="Kuo A."/>
            <person name="Tritt A."/>
            <person name="Lipzen A."/>
            <person name="He G."/>
            <person name="Yan M."/>
            <person name="Ng V."/>
            <person name="Cullen D."/>
            <person name="Martin F."/>
            <person name="Rosso M.-N."/>
            <person name="Henrissat B."/>
            <person name="Hibbett D."/>
            <person name="Martinez A.T."/>
            <person name="Grigoriev I.V."/>
        </authorList>
    </citation>
    <scope>NUCLEOTIDE SEQUENCE</scope>
    <source>
        <strain evidence="9">AH 44721</strain>
    </source>
</reference>
<name>A0A9P5NM36_GYMJU</name>
<comment type="subcellular location">
    <subcellularLocation>
        <location evidence="1 5 6">Nucleus</location>
    </subcellularLocation>
</comment>
<organism evidence="9 10">
    <name type="scientific">Gymnopilus junonius</name>
    <name type="common">Spectacular rustgill mushroom</name>
    <name type="synonym">Gymnopilus spectabilis subsp. junonius</name>
    <dbReference type="NCBI Taxonomy" id="109634"/>
    <lineage>
        <taxon>Eukaryota</taxon>
        <taxon>Fungi</taxon>
        <taxon>Dikarya</taxon>
        <taxon>Basidiomycota</taxon>
        <taxon>Agaricomycotina</taxon>
        <taxon>Agaricomycetes</taxon>
        <taxon>Agaricomycetidae</taxon>
        <taxon>Agaricales</taxon>
        <taxon>Agaricineae</taxon>
        <taxon>Hymenogastraceae</taxon>
        <taxon>Gymnopilus</taxon>
    </lineage>
</organism>
<dbReference type="SMART" id="SM00389">
    <property type="entry name" value="HOX"/>
    <property type="match status" value="1"/>
</dbReference>
<dbReference type="EMBL" id="JADNYJ010000057">
    <property type="protein sequence ID" value="KAF8897089.1"/>
    <property type="molecule type" value="Genomic_DNA"/>
</dbReference>
<dbReference type="Gene3D" id="1.10.10.60">
    <property type="entry name" value="Homeodomain-like"/>
    <property type="match status" value="1"/>
</dbReference>
<dbReference type="PANTHER" id="PTHR24323">
    <property type="entry name" value="CEH-10 HOMEODOMAIN-CONTAINING HOMOLOG"/>
    <property type="match status" value="1"/>
</dbReference>
<dbReference type="InterPro" id="IPR009057">
    <property type="entry name" value="Homeodomain-like_sf"/>
</dbReference>
<dbReference type="InterPro" id="IPR051775">
    <property type="entry name" value="Homeobox_domain"/>
</dbReference>
<comment type="caution">
    <text evidence="9">The sequence shown here is derived from an EMBL/GenBank/DDBJ whole genome shotgun (WGS) entry which is preliminary data.</text>
</comment>
<sequence length="656" mass="71139">MGYHNPYPRPLIPTDTDPAAVDFRAFYPYTPNEVKHRKRTTSAQLKVLEGVFKKDTKPNATLRNDLALELGMTARGVQVWFQNRRAKEKVKGGKGQAGANKSASEAIDELQDDGPHVKDEAASDSLAQSHNRDSAADEVDAFSRSPDSNSSSASPPQLHLITDANNFPWQNSPVEPTPDSATLPIRPPVNTFVSNSNISTDFYPPRRGSLPANAFPHLAPSLGSPSVDSFDPLVRRCSVDASLQRLANNPFASLARAKNSALFGPGVGVAIPGTTIRHHHQFNRLPYGYHPRRVASSSFASMPQHASMRRLSMDSRPTRLTSLSRTHQSESPSPITPYNAAIRVSLPDQRLYTLSSRPLASPIPGPLPSPGFSFGAASTPSMASPSSGDSERNSPDSLRSFTFRGEEHDDDSATSPSYDAYSRFGSIASIATSESSVNSSYYAEIGGPAVSQLAKERRDSCASGHFIGMLSGLNVEGQVEQMQNSVGYASQEEYSFPNAMELVTSTDVHRHQQQQQVNYPSPTSTITSRDSPHNASVTVGTPNVPISTSSELAFALESKPDQVTRQDQYLVHGGSEQQVDNAYYAAQAQQQQAQEQKIQLSELTYPPSEFSEAYANGVHQQHLDYMAGYNSSGGYADPLSTMDNGMQSVDAFTAYT</sequence>
<evidence type="ECO:0000256" key="1">
    <source>
        <dbReference type="ARBA" id="ARBA00004123"/>
    </source>
</evidence>
<dbReference type="SUPFAM" id="SSF46689">
    <property type="entry name" value="Homeodomain-like"/>
    <property type="match status" value="1"/>
</dbReference>
<proteinExistence type="predicted"/>
<feature type="compositionally biased region" description="Low complexity" evidence="7">
    <location>
        <begin position="370"/>
        <end position="388"/>
    </location>
</feature>
<dbReference type="CDD" id="cd00086">
    <property type="entry name" value="homeodomain"/>
    <property type="match status" value="1"/>
</dbReference>
<keyword evidence="10" id="KW-1185">Reference proteome</keyword>
<gene>
    <name evidence="9" type="ORF">CPB84DRAFT_1748124</name>
</gene>
<dbReference type="PROSITE" id="PS00027">
    <property type="entry name" value="HOMEOBOX_1"/>
    <property type="match status" value="1"/>
</dbReference>
<feature type="compositionally biased region" description="Polar residues" evidence="7">
    <location>
        <begin position="318"/>
        <end position="333"/>
    </location>
</feature>
<evidence type="ECO:0000256" key="4">
    <source>
        <dbReference type="ARBA" id="ARBA00023242"/>
    </source>
</evidence>
<feature type="region of interest" description="Disordered" evidence="7">
    <location>
        <begin position="87"/>
        <end position="181"/>
    </location>
</feature>
<keyword evidence="3 5" id="KW-0371">Homeobox</keyword>
<dbReference type="GO" id="GO:0005634">
    <property type="term" value="C:nucleus"/>
    <property type="evidence" value="ECO:0007669"/>
    <property type="project" value="UniProtKB-SubCell"/>
</dbReference>
<dbReference type="PROSITE" id="PS50071">
    <property type="entry name" value="HOMEOBOX_2"/>
    <property type="match status" value="1"/>
</dbReference>
<dbReference type="GO" id="GO:0000976">
    <property type="term" value="F:transcription cis-regulatory region binding"/>
    <property type="evidence" value="ECO:0007669"/>
    <property type="project" value="TreeGrafter"/>
</dbReference>
<feature type="compositionally biased region" description="Low complexity" evidence="7">
    <location>
        <begin position="143"/>
        <end position="156"/>
    </location>
</feature>